<dbReference type="GO" id="GO:0003924">
    <property type="term" value="F:GTPase activity"/>
    <property type="evidence" value="ECO:0007669"/>
    <property type="project" value="InterPro"/>
</dbReference>
<protein>
    <recommendedName>
        <fullName evidence="3">Ciliogenesis and planar polarity effector 2</fullName>
    </recommendedName>
    <alternativeName>
        <fullName evidence="13">REM2- and Rab-like small GTPase 1</fullName>
    </alternativeName>
</protein>
<keyword evidence="9" id="KW-0969">Cilium</keyword>
<keyword evidence="10" id="KW-0547">Nucleotide-binding</keyword>
<reference evidence="14 15" key="1">
    <citation type="submission" date="2020-06" db="EMBL/GenBank/DDBJ databases">
        <authorList>
            <person name="Li R."/>
            <person name="Bekaert M."/>
        </authorList>
    </citation>
    <scope>NUCLEOTIDE SEQUENCE [LARGE SCALE GENOMIC DNA]</scope>
    <source>
        <strain evidence="15">wild</strain>
    </source>
</reference>
<evidence type="ECO:0000256" key="12">
    <source>
        <dbReference type="ARBA" id="ARBA00023273"/>
    </source>
</evidence>
<evidence type="ECO:0000256" key="6">
    <source>
        <dbReference type="ARBA" id="ARBA00022490"/>
    </source>
</evidence>
<evidence type="ECO:0000256" key="9">
    <source>
        <dbReference type="ARBA" id="ARBA00023069"/>
    </source>
</evidence>
<gene>
    <name evidence="14" type="ORF">MCOR_9903</name>
</gene>
<dbReference type="Pfam" id="PF00071">
    <property type="entry name" value="Ras"/>
    <property type="match status" value="1"/>
</dbReference>
<evidence type="ECO:0000256" key="10">
    <source>
        <dbReference type="ARBA" id="ARBA00023134"/>
    </source>
</evidence>
<dbReference type="AlphaFoldDB" id="A0A6J8AP08"/>
<dbReference type="PANTHER" id="PTHR14983">
    <property type="entry name" value="CILIOGENESIS AND PLANAR POLARITY EFFECTOR 2"/>
    <property type="match status" value="1"/>
</dbReference>
<keyword evidence="10" id="KW-0342">GTP-binding</keyword>
<accession>A0A6J8AP08</accession>
<dbReference type="Gene3D" id="3.40.50.300">
    <property type="entry name" value="P-loop containing nucleotide triphosphate hydrolases"/>
    <property type="match status" value="1"/>
</dbReference>
<dbReference type="PANTHER" id="PTHR14983:SF1">
    <property type="entry name" value="CILIOGENESIS AND PLANAR POLARITY EFFECTOR 2"/>
    <property type="match status" value="1"/>
</dbReference>
<keyword evidence="15" id="KW-1185">Reference proteome</keyword>
<organism evidence="14 15">
    <name type="scientific">Mytilus coruscus</name>
    <name type="common">Sea mussel</name>
    <dbReference type="NCBI Taxonomy" id="42192"/>
    <lineage>
        <taxon>Eukaryota</taxon>
        <taxon>Metazoa</taxon>
        <taxon>Spiralia</taxon>
        <taxon>Lophotrochozoa</taxon>
        <taxon>Mollusca</taxon>
        <taxon>Bivalvia</taxon>
        <taxon>Autobranchia</taxon>
        <taxon>Pteriomorphia</taxon>
        <taxon>Mytilida</taxon>
        <taxon>Mytiloidea</taxon>
        <taxon>Mytilidae</taxon>
        <taxon>Mytilinae</taxon>
        <taxon>Mytilus</taxon>
    </lineage>
</organism>
<keyword evidence="5" id="KW-0268">Exocytosis</keyword>
<keyword evidence="8" id="KW-0653">Protein transport</keyword>
<dbReference type="GO" id="GO:0006887">
    <property type="term" value="P:exocytosis"/>
    <property type="evidence" value="ECO:0007669"/>
    <property type="project" value="UniProtKB-KW"/>
</dbReference>
<name>A0A6J8AP08_MYTCO</name>
<dbReference type="EMBL" id="CACVKT020001761">
    <property type="protein sequence ID" value="CAC5371449.1"/>
    <property type="molecule type" value="Genomic_DNA"/>
</dbReference>
<evidence type="ECO:0000313" key="15">
    <source>
        <dbReference type="Proteomes" id="UP000507470"/>
    </source>
</evidence>
<dbReference type="SMART" id="SM00175">
    <property type="entry name" value="RAB"/>
    <property type="match status" value="1"/>
</dbReference>
<dbReference type="GO" id="GO:0015031">
    <property type="term" value="P:protein transport"/>
    <property type="evidence" value="ECO:0007669"/>
    <property type="project" value="UniProtKB-KW"/>
</dbReference>
<dbReference type="GO" id="GO:0030030">
    <property type="term" value="P:cell projection organization"/>
    <property type="evidence" value="ECO:0007669"/>
    <property type="project" value="UniProtKB-KW"/>
</dbReference>
<proteinExistence type="inferred from homology"/>
<evidence type="ECO:0000256" key="1">
    <source>
        <dbReference type="ARBA" id="ARBA00004120"/>
    </source>
</evidence>
<keyword evidence="12" id="KW-0966">Cell projection</keyword>
<dbReference type="PROSITE" id="PS51419">
    <property type="entry name" value="RAB"/>
    <property type="match status" value="1"/>
</dbReference>
<dbReference type="InterPro" id="IPR027417">
    <property type="entry name" value="P-loop_NTPase"/>
</dbReference>
<evidence type="ECO:0000256" key="2">
    <source>
        <dbReference type="ARBA" id="ARBA00006270"/>
    </source>
</evidence>
<sequence>MLSPGTYLNHEWYRSQEGREIISSLLQKNLVTRKTFGLLEKPNVPAQVEEVTYKIFLVGKSGVGKTSTIAKLSGNQIPTSHSETAGIQTTTIYWPGKIQQFNKVIMFKLQLWDAGEGALKKFDHIQPACLEKCDCTMYLFSFVDKSSFDDIPQNFGRFSGPKDTSCKIIMGTKFDQHAHTEITQRDIRDFEQNWKIPILKIRNIPDNDGKTDFNDVAQILNIICEHLWYRDVLLSNKTEEGKISYC</sequence>
<evidence type="ECO:0000256" key="11">
    <source>
        <dbReference type="ARBA" id="ARBA00023212"/>
    </source>
</evidence>
<keyword evidence="4" id="KW-0813">Transport</keyword>
<dbReference type="OrthoDB" id="10266641at2759"/>
<evidence type="ECO:0000313" key="14">
    <source>
        <dbReference type="EMBL" id="CAC5371449.1"/>
    </source>
</evidence>
<evidence type="ECO:0000256" key="4">
    <source>
        <dbReference type="ARBA" id="ARBA00022448"/>
    </source>
</evidence>
<dbReference type="InterPro" id="IPR039677">
    <property type="entry name" value="RSG1"/>
</dbReference>
<dbReference type="GO" id="GO:0005525">
    <property type="term" value="F:GTP binding"/>
    <property type="evidence" value="ECO:0007669"/>
    <property type="project" value="UniProtKB-KW"/>
</dbReference>
<comment type="similarity">
    <text evidence="2">Belongs to the small GTPase superfamily. Rab family.</text>
</comment>
<keyword evidence="6" id="KW-0963">Cytoplasm</keyword>
<evidence type="ECO:0000256" key="8">
    <source>
        <dbReference type="ARBA" id="ARBA00022927"/>
    </source>
</evidence>
<dbReference type="Proteomes" id="UP000507470">
    <property type="component" value="Unassembled WGS sequence"/>
</dbReference>
<dbReference type="SUPFAM" id="SSF52540">
    <property type="entry name" value="P-loop containing nucleoside triphosphate hydrolases"/>
    <property type="match status" value="1"/>
</dbReference>
<evidence type="ECO:0000256" key="7">
    <source>
        <dbReference type="ARBA" id="ARBA00022794"/>
    </source>
</evidence>
<keyword evidence="11" id="KW-0206">Cytoskeleton</keyword>
<evidence type="ECO:0000256" key="13">
    <source>
        <dbReference type="ARBA" id="ARBA00030243"/>
    </source>
</evidence>
<evidence type="ECO:0000256" key="3">
    <source>
        <dbReference type="ARBA" id="ARBA00021423"/>
    </source>
</evidence>
<evidence type="ECO:0000256" key="5">
    <source>
        <dbReference type="ARBA" id="ARBA00022483"/>
    </source>
</evidence>
<keyword evidence="7" id="KW-0970">Cilium biogenesis/degradation</keyword>
<comment type="subcellular location">
    <subcellularLocation>
        <location evidence="1">Cytoplasm</location>
        <location evidence="1">Cytoskeleton</location>
        <location evidence="1">Cilium basal body</location>
    </subcellularLocation>
</comment>
<dbReference type="InterPro" id="IPR001806">
    <property type="entry name" value="Small_GTPase"/>
</dbReference>